<dbReference type="OrthoDB" id="681537at2759"/>
<dbReference type="Proteomes" id="UP000095767">
    <property type="component" value="Unassembled WGS sequence"/>
</dbReference>
<evidence type="ECO:0000313" key="2">
    <source>
        <dbReference type="EMBL" id="OEL33569.1"/>
    </source>
</evidence>
<feature type="domain" description="DUF6598" evidence="1">
    <location>
        <begin position="18"/>
        <end position="76"/>
    </location>
</feature>
<proteinExistence type="predicted"/>
<feature type="domain" description="DUF6598" evidence="1">
    <location>
        <begin position="91"/>
        <end position="174"/>
    </location>
</feature>
<accession>A0A1E5W817</accession>
<dbReference type="PANTHER" id="PTHR33065">
    <property type="entry name" value="OS07G0486400 PROTEIN"/>
    <property type="match status" value="1"/>
</dbReference>
<reference evidence="2 3" key="1">
    <citation type="submission" date="2016-09" db="EMBL/GenBank/DDBJ databases">
        <title>The draft genome of Dichanthelium oligosanthes: A C3 panicoid grass species.</title>
        <authorList>
            <person name="Studer A.J."/>
            <person name="Schnable J.C."/>
            <person name="Brutnell T.P."/>
        </authorList>
    </citation>
    <scope>NUCLEOTIDE SEQUENCE [LARGE SCALE GENOMIC DNA]</scope>
    <source>
        <strain evidence="3">cv. Kellogg 1175</strain>
        <tissue evidence="2">Leaf</tissue>
    </source>
</reference>
<gene>
    <name evidence="2" type="ORF">BAE44_0005410</name>
</gene>
<name>A0A1E5W817_9POAL</name>
<dbReference type="EMBL" id="LWDX02018349">
    <property type="protein sequence ID" value="OEL33569.1"/>
    <property type="molecule type" value="Genomic_DNA"/>
</dbReference>
<evidence type="ECO:0000259" key="1">
    <source>
        <dbReference type="Pfam" id="PF20241"/>
    </source>
</evidence>
<dbReference type="Pfam" id="PF20241">
    <property type="entry name" value="DUF6598"/>
    <property type="match status" value="2"/>
</dbReference>
<evidence type="ECO:0000313" key="3">
    <source>
        <dbReference type="Proteomes" id="UP000095767"/>
    </source>
</evidence>
<keyword evidence="3" id="KW-1185">Reference proteome</keyword>
<dbReference type="AlphaFoldDB" id="A0A1E5W817"/>
<protein>
    <recommendedName>
        <fullName evidence="1">DUF6598 domain-containing protein</fullName>
    </recommendedName>
</protein>
<organism evidence="2 3">
    <name type="scientific">Dichanthelium oligosanthes</name>
    <dbReference type="NCBI Taxonomy" id="888268"/>
    <lineage>
        <taxon>Eukaryota</taxon>
        <taxon>Viridiplantae</taxon>
        <taxon>Streptophyta</taxon>
        <taxon>Embryophyta</taxon>
        <taxon>Tracheophyta</taxon>
        <taxon>Spermatophyta</taxon>
        <taxon>Magnoliopsida</taxon>
        <taxon>Liliopsida</taxon>
        <taxon>Poales</taxon>
        <taxon>Poaceae</taxon>
        <taxon>PACMAD clade</taxon>
        <taxon>Panicoideae</taxon>
        <taxon>Panicodae</taxon>
        <taxon>Paniceae</taxon>
        <taxon>Dichantheliinae</taxon>
        <taxon>Dichanthelium</taxon>
    </lineage>
</organism>
<sequence>MQFTDKAAPNHGAFPVDTLQVFSVKLAATRGRLQLPFDVFGMVAMRDPVDYNRNIIFQRTRDDCQTLTIEPHIMLLLAGSIFGTDRKKTVTGIGHERIVLLDSRGEKLPITGDGNIKLSRRVVSVETSGKVIVSVKALEGDKQVLEKETRFNPLKASSSIGELEFSFCKMEVAVFWSLISQY</sequence>
<dbReference type="PANTHER" id="PTHR33065:SF153">
    <property type="entry name" value="DUF6598 DOMAIN-CONTAINING PROTEIN"/>
    <property type="match status" value="1"/>
</dbReference>
<dbReference type="InterPro" id="IPR046533">
    <property type="entry name" value="DUF6598"/>
</dbReference>
<comment type="caution">
    <text evidence="2">The sequence shown here is derived from an EMBL/GenBank/DDBJ whole genome shotgun (WGS) entry which is preliminary data.</text>
</comment>